<keyword evidence="4 11" id="KW-0732">Signal</keyword>
<evidence type="ECO:0000313" key="14">
    <source>
        <dbReference type="EMBL" id="CAH1158795.1"/>
    </source>
</evidence>
<dbReference type="PROSITE" id="PS51233">
    <property type="entry name" value="VWFD"/>
    <property type="match status" value="1"/>
</dbReference>
<dbReference type="InterPro" id="IPR001747">
    <property type="entry name" value="Vitellogenin_N"/>
</dbReference>
<proteinExistence type="predicted"/>
<dbReference type="PANTHER" id="PTHR23345">
    <property type="entry name" value="VITELLOGENIN-RELATED"/>
    <property type="match status" value="1"/>
</dbReference>
<dbReference type="InterPro" id="IPR036465">
    <property type="entry name" value="vWFA_dom_sf"/>
</dbReference>
<dbReference type="PANTHER" id="PTHR23345:SF15">
    <property type="entry name" value="VITELLOGENIN 1-RELATED"/>
    <property type="match status" value="1"/>
</dbReference>
<evidence type="ECO:0000256" key="2">
    <source>
        <dbReference type="ARBA" id="ARBA00022448"/>
    </source>
</evidence>
<evidence type="ECO:0000256" key="1">
    <source>
        <dbReference type="ARBA" id="ARBA00004613"/>
    </source>
</evidence>
<feature type="signal peptide" evidence="11">
    <location>
        <begin position="1"/>
        <end position="19"/>
    </location>
</feature>
<evidence type="ECO:0000256" key="8">
    <source>
        <dbReference type="ARBA" id="ARBA00023157"/>
    </source>
</evidence>
<dbReference type="SUPFAM" id="SSF56968">
    <property type="entry name" value="Lipovitellin-phosvitin complex, beta-sheet shell regions"/>
    <property type="match status" value="2"/>
</dbReference>
<evidence type="ECO:0000259" key="12">
    <source>
        <dbReference type="PROSITE" id="PS51211"/>
    </source>
</evidence>
<dbReference type="FunFam" id="2.20.50.20:FF:000007">
    <property type="entry name" value="von Willebrand factor type D domaincontaining protein"/>
    <property type="match status" value="1"/>
</dbReference>
<name>A0A9P0DRN9_PHYSR</name>
<keyword evidence="2" id="KW-0813">Transport</keyword>
<dbReference type="GO" id="GO:0032991">
    <property type="term" value="C:protein-containing complex"/>
    <property type="evidence" value="ECO:0007669"/>
    <property type="project" value="UniProtKB-ARBA"/>
</dbReference>
<dbReference type="Pfam" id="PF06448">
    <property type="entry name" value="DUF1081"/>
    <property type="match status" value="1"/>
</dbReference>
<evidence type="ECO:0008006" key="16">
    <source>
        <dbReference type="Google" id="ProtNLM"/>
    </source>
</evidence>
<accession>A0A9P0DRN9</accession>
<protein>
    <recommendedName>
        <fullName evidence="16">Vitellogenin domain-containing protein</fullName>
    </recommendedName>
</protein>
<dbReference type="InterPro" id="IPR015817">
    <property type="entry name" value="Vitellinogen_open_b-sht_sub1"/>
</dbReference>
<dbReference type="InterPro" id="IPR015819">
    <property type="entry name" value="Lipid_transp_b-sht_shell"/>
</dbReference>
<dbReference type="InterPro" id="IPR001846">
    <property type="entry name" value="VWF_type-D"/>
</dbReference>
<evidence type="ECO:0000313" key="15">
    <source>
        <dbReference type="Proteomes" id="UP001153712"/>
    </source>
</evidence>
<dbReference type="SMART" id="SM00638">
    <property type="entry name" value="LPD_N"/>
    <property type="match status" value="1"/>
</dbReference>
<dbReference type="SMART" id="SM00216">
    <property type="entry name" value="VWD"/>
    <property type="match status" value="1"/>
</dbReference>
<dbReference type="GO" id="GO:0005319">
    <property type="term" value="F:lipid transporter activity"/>
    <property type="evidence" value="ECO:0007669"/>
    <property type="project" value="InterPro"/>
</dbReference>
<sequence>MNFFYQFAGFIFLAILVSADYNNPLENPNVCGAPVCKLPDDVKFKYGPGTAQTYRYSVEVTSLFNGTSKNESNLYIEGEANLAFLTPCDGVLTLSDVKLSENIPPEGSETFEHSNSQAFADAITAYTLRFSFVDGIIAEVCPKDEEIDWVLNFKKGILSMIQNSMKRFDLDEIVEEEDVRGKCRTVYKVSGVEEATLLIEKTKDLENCEGRSKIHSAIQSQAVPIFQKNLRKDHILKSTSRCVLSIDHRIYKEIKCEENYLLQPFSNYNQGARTSVVQKLQLKSELPALVSDETEITRRVPLTFHNIITAKPTHEDLTASKESISSLCKLDKMPDRMELADLFSKFIHSLRSLSYPALTELHSQAGYVCPTGKRFLSQALPFVSTIGSVSLMRDIILNEKPSEGVAKDYIFSIGLLPNPDSETMEVALNLLEEKEFSADAALSIASLTHTYCSQTSVSDCRNDIAVSGIVEYYEKHLRQLLETNIDRKTHDEIMVTLKALSNIGVISEDFDRELFKVIENSEVDVAIRVAAVESFRRTPCEDTRSYFEDVFRNQEADAEVRIASYLQIMRCPDYLMMRTVRHALLDEEVNQVGSFIWTHLKNLLKSARPSKIEVQTLLTDKDLSKKFDTDIRKFSRNFEGSLYLEEFNVGGNYESNVIFSTNSYVPKTAMLNLTIDLFGESFNILEIYGRVDGFEQYLESFFGPKGSSNALKEEVMETLRWPRDAKTNALINSQIKELPNVVDNYAKEPKVALGYKIFGNEANYVTFAGKQEIEDGVKNLDPIHHLKNLLSGKEINYNKAAMFLDGKYVVPCGAGLPLSLIATGTTTINIKLYGSLGSIGIGDKNRKLEVDLTADIQPTVSVDFTGEISVDAFYASTGIKLKTNLYSDTAVKGEIKIRDTKLASVKFSLPREKNEIFVAKSELLVKKNGVEETQRGLHSNRTENSMCSWPAVDQTIGLKLCTEYGFVHMNKFANIADFIIAGPANFRLFIEKADPTATVYLFEYKWDKHPHSSIISVVFDTPGSAVKRLISANVTLDSASNNITILIQSPAGKVLAHGRFKDTQNEKSVQIELNINNMKHLEAGASIKMSHTKHVYKYVPNLYLIVNGDKIVTFTGSVETLSKKGISQYSVKRLKFKTKRFTSELYGYIMKGENSIQGSLTNDYQFLNTKKHRVSFRFGAGDKSQKKNIKIYGAFLNLLSTAYPNVNLDANVTFHRSDNHLDLVFKLHQNPFPHETSGSDYNTFKFETTASHVILIDGKRTFTVETSIARKSSNLNLKGKFIYEVYRSQMNGALIVNYGDNKEVSATVYWFHPRKALAEISTHINVTIPAFTPMIVRLDILEKRYRDYSINFKGTWFSGHTMNAAVFYQDKSRPLSSDHHVKLLLMSPHFKDITIDLQFYRDNDVLKFELKGDIDKNYTQDYGISYSSKLQSTNYTERQVKLKYTTKLYSYEDRVYDGDYKKIDAQIHIDEIRDIIFSLLLYNMPDNKSIEFDINWDANRQANQKLLLTAKYKKSAPFDYIANFIVTYPGHGIKGDYKFLIDGKRLKTLVSVSRDIEKTFAIDLDIVHDYDKQIFLEMASELKTPFDNWKITRLNGRFQHDKNKYDLRGLLSWERRQKIELSFFGDYNYTAPDNNFTCFYSCSVFSTIDKIPNIDTKFSHLQNDNTFNTNIHMMYNPDFVIVLDSQWGIEKDKDCTSLTGIVNSKTPFKGFNSGFLVSKIMIKNKNYIRGAAHLNLDHKMIDFDMEGKFLRLSNCMLVINATTLTDKYQLRFIISAAKRHVVAMITYPTGGLGTELLVGVNSIIDFDIKLHVATPKEFLQELLLVAKLQPQGADFRVGWNFLLLGFSGVWHYANFTDFEYSYKIYTPIDGFEENGIVGKLIFKEGLDFEVSIKFSYYKLGVKLLGQPKPKPLKELGVKLKNVYTRSKQTQLRQTEEKDYDDPLSWEGLIELDVIIYPTMKGELEIDQKGTSYILQSKLTMPHGVAEIFDEFDYVDILNIKNNLEIITPYNNTKKIYSDFEINVESGRNYVFGITFDYLKQTTLIKTGLYAKYIVEKRTDKERTYNVTLKVNTPFKALPKLNLFGALETEENFYHTTLLFNTNRSDISVDATTEIDNGLLELTSLFHVTTPIIRIPPGELRVKKLFSLANNYVEVILKMSEKLKTPIYSKVSWLIRSSSDFRGLLQLETPFSGLENTTAGLEMYISDARSSVELLLLVNPIEARVNGTLTDRSFKTNSDLSFDGYKIPVVVDCDIAKPSKDRRDFKGTLKLRDKLFKITGNAALMGAIPGAVSVKFTPEDNSPSVTFEYQINSTTPDRYELLGSIRHSDRFTSFNANLTTTGDHHWQADFKVRTSNNDTFMAYTSAYLSKTHARIGINAITPIPKLENPKLGATYEINGLRTDAYGFFELTESRGQINASYIFVYMENMMIKAVGKFHNIDYESQSSLEGFYENPQLAFHKFKAGGDIKIDRLWEASSNITLENPPELHKALETHVKFPDEHRETYSLFANMDYIKSMRNIDYLVKYRTSYTMKKYGTWGKISTEDKQNLLGDIEVEWNGDRFNNFANLKRSEETLDLIYKLKTPKFADKRYLVTEIKYKALGDRHNFTCEAFSPEDRSIAYATVDYKELANMNGMFNISVPPKISGYSGAHFKTETNAQVYNRYIKVFWDKDNALLDNKCNMKIGPSVLDRNTKGKLIIELPLTTRHIALVDYDYDEKEKLSVGQATVNYNGDSVLEGKYNRLSESQAGKDTDTVHVELHNELVPVGADYIYKHEYGMPEDATTDKRHVHLYNLKNQSKFNVSGDLDILTKWSGREYKLTAVHSNRIVKFWTDYDILDKGYKQRSRLELSPSNWIEYDLNLFNKSRDDTIDAQEVTINVIYPRRSFLVKGFYNISDSIVSTDVSLVYDKDNKSVQAGLDWRRVSLQRKQLSLRLKHPTFERDVTFDSEYGYDKSSIDGQLLVKYSLDPNRALTLRGKVNDNSNSLTYNYSYNIWAEHVATSLSLSSNGDFYWNPSAFGTEHITDYHRSYLPFSKSEALAKINFDNNEIELKVDNVASGKSYFWGKYGGEFPVYTANMSAIYDTNNTEGEFYVNLKNKLLYLNLNMTEDGSQSLHMYGIIPDARSAHFDIWRDYDDKRISDVAYFLRLNHSRLIMSTLKWRPDLISDVTTGFRNNIKEMYQNILEAINNNKQYIRMETVEAINGTLEDALPYLSHFSQDLRHITIIEQDFNDFKIFLNESYEANEFYIKDITNIIITLFDDLAIKSQLQTLPKIVQEIWSVMGDSGKKIKESILWVKDKLVTYYQKATQFIHDLLNDDPMVHLSMGLDKLVEKYDEFIKNLHVAIIQYMENLWAQMSAVVVEQWHKMLASIEPTFLKFIHYLESIAWHTGKEFLDFLYIRKNEIIESPYFLRFTKFSQDLDKFYRDIRGSNTIASLYKYTQIAWNFLKEKYLTIIPFGKETIDVVNEIAEELMQIGEIPSVKFLINKWREAFDRFKYYYDYFDVETKIHKLFQIIYDKISDMSLTALEIENRQREAKTKFYFEPDDGIMLLEQKLPMPWHAFNETPKFKEIPEIKKIFDLQSFFEETELSFWNLYYDYKPWLNPSEILPPFKGHAMIVGSKFYATFDRKFYQFRGKCTYLLAQDFVDRNFTILASYDQTGTTNELLLIVKKEIVRIDFFNDRVLAGDSKVERLPMQIGETYLYKDSGLFKAESQLGFILECNMKFHTCMFEMSGWYYGKTAGLWGTYNNEPTDDFLSSNKTRVSERGIKEFGDSWALDKKCKNGEAEKYKTLNRSEVPKDIWLMCADFFSNTVSQLSTCFPRVPKESFLDMCLNSKTQEEACMSAVSYINLCSYANTPLRIPDTCVKCNLLNGSEYREGDFIRLQGSHVPQTADIVFIVEAKDCNKDLRKSRSFDSVVESLEKALEEQNIKNNRYAVVMFGGFGVYDEPRSIVINGQTFTDAKNVHQYFDSISIGQGNSDIFNGIMFAYNLLFRPGVSRNFVLVPCSECNRNNMLHDYSTIHQLLSESAISLHILMNNHFAMQKEREVRIPFGIDKRFAYTRRDAKSLAGDQSLRKSIILPKSTLGICLPLAFETNGTVFSAKCLEEKRTSKKAAAVFGKAVARVAAPRRCIDCECTAPDTGVSYMECFICTMANATRNNFEIPGLDDDELFSFDGNFWPL</sequence>
<dbReference type="Pfam" id="PF01347">
    <property type="entry name" value="Vitellogenin_N"/>
    <property type="match status" value="1"/>
</dbReference>
<keyword evidence="9" id="KW-0325">Glycoprotein</keyword>
<evidence type="ECO:0000256" key="7">
    <source>
        <dbReference type="ARBA" id="ARBA00023121"/>
    </source>
</evidence>
<dbReference type="SUPFAM" id="SSF48431">
    <property type="entry name" value="Lipovitellin-phosvitin complex, superhelical domain"/>
    <property type="match status" value="1"/>
</dbReference>
<evidence type="ECO:0000256" key="6">
    <source>
        <dbReference type="ARBA" id="ARBA00023055"/>
    </source>
</evidence>
<dbReference type="SMART" id="SM01169">
    <property type="entry name" value="DUF1943"/>
    <property type="match status" value="1"/>
</dbReference>
<dbReference type="SUPFAM" id="SSF53300">
    <property type="entry name" value="vWA-like"/>
    <property type="match status" value="1"/>
</dbReference>
<dbReference type="Pfam" id="PF09172">
    <property type="entry name" value="Vit_open_b-sht"/>
    <property type="match status" value="1"/>
</dbReference>
<dbReference type="Gene3D" id="2.20.80.10">
    <property type="entry name" value="Lipovitellin-phosvitin complex, chain A, domain 4"/>
    <property type="match status" value="1"/>
</dbReference>
<organism evidence="14 15">
    <name type="scientific">Phyllotreta striolata</name>
    <name type="common">Striped flea beetle</name>
    <name type="synonym">Crioceris striolata</name>
    <dbReference type="NCBI Taxonomy" id="444603"/>
    <lineage>
        <taxon>Eukaryota</taxon>
        <taxon>Metazoa</taxon>
        <taxon>Ecdysozoa</taxon>
        <taxon>Arthropoda</taxon>
        <taxon>Hexapoda</taxon>
        <taxon>Insecta</taxon>
        <taxon>Pterygota</taxon>
        <taxon>Neoptera</taxon>
        <taxon>Endopterygota</taxon>
        <taxon>Coleoptera</taxon>
        <taxon>Polyphaga</taxon>
        <taxon>Cucujiformia</taxon>
        <taxon>Chrysomeloidea</taxon>
        <taxon>Chrysomelidae</taxon>
        <taxon>Galerucinae</taxon>
        <taxon>Alticini</taxon>
        <taxon>Phyllotreta</taxon>
    </lineage>
</organism>
<evidence type="ECO:0000256" key="3">
    <source>
        <dbReference type="ARBA" id="ARBA00022525"/>
    </source>
</evidence>
<comment type="subcellular location">
    <subcellularLocation>
        <location evidence="1">Secreted</location>
    </subcellularLocation>
</comment>
<keyword evidence="7" id="KW-0446">Lipid-binding</keyword>
<dbReference type="EMBL" id="OU900103">
    <property type="protein sequence ID" value="CAH1158795.1"/>
    <property type="molecule type" value="Genomic_DNA"/>
</dbReference>
<dbReference type="Gene3D" id="2.30.230.10">
    <property type="entry name" value="Lipovitellin, beta-sheet shell regions, chain A"/>
    <property type="match status" value="1"/>
</dbReference>
<feature type="domain" description="Vitellogenin" evidence="12">
    <location>
        <begin position="46"/>
        <end position="670"/>
    </location>
</feature>
<dbReference type="Proteomes" id="UP001153712">
    <property type="component" value="Chromosome 10"/>
</dbReference>
<dbReference type="InterPro" id="IPR009454">
    <property type="entry name" value="Lipid_transpt_open_b-sht"/>
</dbReference>
<keyword evidence="6" id="KW-0445">Lipid transport</keyword>
<reference evidence="14" key="1">
    <citation type="submission" date="2022-01" db="EMBL/GenBank/DDBJ databases">
        <authorList>
            <person name="King R."/>
        </authorList>
    </citation>
    <scope>NUCLEOTIDE SEQUENCE</scope>
</reference>
<keyword evidence="5" id="KW-0758">Storage protein</keyword>
<dbReference type="InterPro" id="IPR050733">
    <property type="entry name" value="Vitellogenin/Apolipophorin"/>
</dbReference>
<evidence type="ECO:0000259" key="13">
    <source>
        <dbReference type="PROSITE" id="PS51233"/>
    </source>
</evidence>
<dbReference type="GO" id="GO:0045735">
    <property type="term" value="F:nutrient reservoir activity"/>
    <property type="evidence" value="ECO:0007669"/>
    <property type="project" value="UniProtKB-KW"/>
</dbReference>
<feature type="domain" description="VWFD" evidence="13">
    <location>
        <begin position="3612"/>
        <end position="3781"/>
    </location>
</feature>
<keyword evidence="8" id="KW-1015">Disulfide bond</keyword>
<dbReference type="InterPro" id="IPR015255">
    <property type="entry name" value="Vitellinogen_open_b-sht"/>
</dbReference>
<keyword evidence="3" id="KW-0964">Secreted</keyword>
<dbReference type="InterPro" id="IPR015816">
    <property type="entry name" value="Vitellinogen_b-sht_N"/>
</dbReference>
<evidence type="ECO:0000256" key="5">
    <source>
        <dbReference type="ARBA" id="ARBA00022761"/>
    </source>
</evidence>
<evidence type="ECO:0000256" key="11">
    <source>
        <dbReference type="SAM" id="SignalP"/>
    </source>
</evidence>
<dbReference type="GO" id="GO:0005576">
    <property type="term" value="C:extracellular region"/>
    <property type="evidence" value="ECO:0007669"/>
    <property type="project" value="UniProtKB-SubCell"/>
</dbReference>
<keyword evidence="15" id="KW-1185">Reference proteome</keyword>
<dbReference type="Pfam" id="PF00094">
    <property type="entry name" value="VWD"/>
    <property type="match status" value="1"/>
</dbReference>
<dbReference type="OrthoDB" id="6484170at2759"/>
<dbReference type="Gene3D" id="2.20.50.20">
    <property type="entry name" value="Lipovitellin. Chain A, domain 3"/>
    <property type="match status" value="1"/>
</dbReference>
<dbReference type="PROSITE" id="PS51211">
    <property type="entry name" value="VITELLOGENIN"/>
    <property type="match status" value="1"/>
</dbReference>
<comment type="caution">
    <text evidence="10">Lacks conserved residue(s) required for the propagation of feature annotation.</text>
</comment>
<evidence type="ECO:0000256" key="4">
    <source>
        <dbReference type="ARBA" id="ARBA00022729"/>
    </source>
</evidence>
<dbReference type="GO" id="GO:0008289">
    <property type="term" value="F:lipid binding"/>
    <property type="evidence" value="ECO:0007669"/>
    <property type="project" value="UniProtKB-KW"/>
</dbReference>
<dbReference type="InterPro" id="IPR011030">
    <property type="entry name" value="Lipovitellin_superhlx_dom"/>
</dbReference>
<dbReference type="Gene3D" id="1.25.10.20">
    <property type="entry name" value="Vitellinogen, superhelical"/>
    <property type="match status" value="1"/>
</dbReference>
<feature type="chain" id="PRO_5040368000" description="Vitellogenin domain-containing protein" evidence="11">
    <location>
        <begin position="20"/>
        <end position="4180"/>
    </location>
</feature>
<evidence type="ECO:0000256" key="10">
    <source>
        <dbReference type="PROSITE-ProRule" id="PRU00557"/>
    </source>
</evidence>
<gene>
    <name evidence="14" type="ORF">PHYEVI_LOCUS1993</name>
</gene>
<evidence type="ECO:0000256" key="9">
    <source>
        <dbReference type="ARBA" id="ARBA00023180"/>
    </source>
</evidence>